<feature type="compositionally biased region" description="Basic and acidic residues" evidence="1">
    <location>
        <begin position="643"/>
        <end position="652"/>
    </location>
</feature>
<dbReference type="PANTHER" id="PTHR46503:SF8">
    <property type="entry name" value="VON WILLEBRAND FACTOR, TYPE A-RELATED"/>
    <property type="match status" value="1"/>
</dbReference>
<sequence length="740" mass="82582">MYGEDFTTGVEDGLRLAKRIYYGNDRSVAAPKPVTPMDKATRSLYPTSPMVYAVIYNPAIVDNPDMPSYQPHVHGRCNPPALIPLQMNEISFEVDCCLDTAFVTMNGSWRVHCVMGNESCSCRVAVPMGEEGSILGAEVEVARKTYSTQLARLDENGDDESVAKAEDGGLLKPHIFTLTIPQVDGGSNLSIKVRWSQKVICKHGEFILNVPYSFPEYVTPASKKHIKKEKIQLNVNCGLTTEVVCKTSSYPLKERKREPGKLDLLYEAQVLIWSSRDFIVKYHASTSNPFGTVLLKSPSTPSIDQRDMFYLYLFAGPDEIRKVFRKEVVFVVDVSESMKGHTIEVTKNALIAALSKLHQDDSFGVMAFNDEIHMYSSTLELATNESIRKATEWIDTNFIASGGTNMSIAFEQALKMFSGTRKSIPMVFFITDGAVKNERQICEVMQKQLKNKGSEQFPRIHTFGIGSFCNHYFLRMLSMISKGHYDASYDADSIETGIHMLFSKASSSILTNIVIDGPDDLEIYPSTIPDLCYDRPLIISGRYKGNFPEKLEARGILSDMSNFTIEVQVQHTKDIPLDKVLAKRQIESYTTHAWFSQDKELEEEVAKISLETGNASEYTQMFLFKTESQERLSKSGKKLGKNSKREPDQEGPKTEIIQVLHFGLGFGNIVATSENIPPGFGLPPPNQTEMFARAAGNCFLNMLSKCCCMCCIQACSRINNQCSVALTQFCGAVSCSTCFE</sequence>
<evidence type="ECO:0000256" key="1">
    <source>
        <dbReference type="SAM" id="MobiDB-lite"/>
    </source>
</evidence>
<dbReference type="InterPro" id="IPR002035">
    <property type="entry name" value="VWF_A"/>
</dbReference>
<dbReference type="AlphaFoldDB" id="A0A5N6NRP9"/>
<comment type="caution">
    <text evidence="3">The sequence shown here is derived from an EMBL/GenBank/DDBJ whole genome shotgun (WGS) entry which is preliminary data.</text>
</comment>
<dbReference type="Proteomes" id="UP000326396">
    <property type="component" value="Linkage Group LG17"/>
</dbReference>
<name>A0A5N6NRP9_9ASTR</name>
<organism evidence="3 4">
    <name type="scientific">Mikania micrantha</name>
    <name type="common">bitter vine</name>
    <dbReference type="NCBI Taxonomy" id="192012"/>
    <lineage>
        <taxon>Eukaryota</taxon>
        <taxon>Viridiplantae</taxon>
        <taxon>Streptophyta</taxon>
        <taxon>Embryophyta</taxon>
        <taxon>Tracheophyta</taxon>
        <taxon>Spermatophyta</taxon>
        <taxon>Magnoliopsida</taxon>
        <taxon>eudicotyledons</taxon>
        <taxon>Gunneridae</taxon>
        <taxon>Pentapetalae</taxon>
        <taxon>asterids</taxon>
        <taxon>campanulids</taxon>
        <taxon>Asterales</taxon>
        <taxon>Asteraceae</taxon>
        <taxon>Asteroideae</taxon>
        <taxon>Heliantheae alliance</taxon>
        <taxon>Eupatorieae</taxon>
        <taxon>Mikania</taxon>
    </lineage>
</organism>
<dbReference type="InterPro" id="IPR036465">
    <property type="entry name" value="vWFA_dom_sf"/>
</dbReference>
<protein>
    <recommendedName>
        <fullName evidence="2">VWFA domain-containing protein</fullName>
    </recommendedName>
</protein>
<feature type="region of interest" description="Disordered" evidence="1">
    <location>
        <begin position="633"/>
        <end position="652"/>
    </location>
</feature>
<gene>
    <name evidence="3" type="ORF">E3N88_17372</name>
</gene>
<keyword evidence="4" id="KW-1185">Reference proteome</keyword>
<dbReference type="SUPFAM" id="SSF53300">
    <property type="entry name" value="vWA-like"/>
    <property type="match status" value="1"/>
</dbReference>
<evidence type="ECO:0000313" key="4">
    <source>
        <dbReference type="Proteomes" id="UP000326396"/>
    </source>
</evidence>
<dbReference type="EMBL" id="SZYD01000009">
    <property type="protein sequence ID" value="KAD5317426.1"/>
    <property type="molecule type" value="Genomic_DNA"/>
</dbReference>
<evidence type="ECO:0000313" key="3">
    <source>
        <dbReference type="EMBL" id="KAD5317426.1"/>
    </source>
</evidence>
<dbReference type="SMART" id="SM00327">
    <property type="entry name" value="VWA"/>
    <property type="match status" value="1"/>
</dbReference>
<reference evidence="3 4" key="1">
    <citation type="submission" date="2019-05" db="EMBL/GenBank/DDBJ databases">
        <title>Mikania micrantha, genome provides insights into the molecular mechanism of rapid growth.</title>
        <authorList>
            <person name="Liu B."/>
        </authorList>
    </citation>
    <scope>NUCLEOTIDE SEQUENCE [LARGE SCALE GENOMIC DNA]</scope>
    <source>
        <strain evidence="3">NLD-2019</strain>
        <tissue evidence="3">Leaf</tissue>
    </source>
</reference>
<dbReference type="Pfam" id="PF13768">
    <property type="entry name" value="VWA_3"/>
    <property type="match status" value="1"/>
</dbReference>
<accession>A0A5N6NRP9</accession>
<proteinExistence type="predicted"/>
<dbReference type="OrthoDB" id="1729737at2759"/>
<evidence type="ECO:0000259" key="2">
    <source>
        <dbReference type="PROSITE" id="PS50234"/>
    </source>
</evidence>
<dbReference type="PANTHER" id="PTHR46503">
    <property type="entry name" value="INTER-ALPHA-TRYPSIN INHIBITOR HEAVY CHAIN-LIKE PROTEIN"/>
    <property type="match status" value="1"/>
</dbReference>
<dbReference type="Gene3D" id="3.40.50.410">
    <property type="entry name" value="von Willebrand factor, type A domain"/>
    <property type="match status" value="1"/>
</dbReference>
<dbReference type="PROSITE" id="PS50234">
    <property type="entry name" value="VWFA"/>
    <property type="match status" value="1"/>
</dbReference>
<feature type="domain" description="VWFA" evidence="2">
    <location>
        <begin position="327"/>
        <end position="505"/>
    </location>
</feature>